<sequence>MSEQANIVQLLAKQQEQFAQQQELLNKLTQIIAGQQGVYTVSSSVPGGESSVAKAHLMESLANSMTDFHYEPDSGLLFESWYNRFRHIFEREASALDDADKVGLLWRKMSNHIHECFKNFVLPKQPQNLSLADTIKNLTCLFGRTETQVSLRYNCLQTTKKESEDFKEYASRVSLQCELFKLGDLTTDQFKCFIIGLKTSQDSDKKVTQP</sequence>
<organism evidence="2">
    <name type="scientific">Musca domestica</name>
    <name type="common">House fly</name>
    <dbReference type="NCBI Taxonomy" id="7370"/>
    <lineage>
        <taxon>Eukaryota</taxon>
        <taxon>Metazoa</taxon>
        <taxon>Ecdysozoa</taxon>
        <taxon>Arthropoda</taxon>
        <taxon>Hexapoda</taxon>
        <taxon>Insecta</taxon>
        <taxon>Pterygota</taxon>
        <taxon>Neoptera</taxon>
        <taxon>Endopterygota</taxon>
        <taxon>Diptera</taxon>
        <taxon>Brachycera</taxon>
        <taxon>Muscomorpha</taxon>
        <taxon>Muscoidea</taxon>
        <taxon>Muscidae</taxon>
        <taxon>Musca</taxon>
    </lineage>
</organism>
<accession>A0A1I8NCP0</accession>
<dbReference type="Pfam" id="PF23309">
    <property type="entry name" value="DUF7083"/>
    <property type="match status" value="1"/>
</dbReference>
<dbReference type="STRING" id="7370.A0A1I8NCP0"/>
<evidence type="ECO:0000259" key="1">
    <source>
        <dbReference type="Pfam" id="PF23309"/>
    </source>
</evidence>
<protein>
    <recommendedName>
        <fullName evidence="1">DUF7083 domain-containing protein</fullName>
    </recommendedName>
</protein>
<dbReference type="VEuPathDB" id="VectorBase:MDOMA2_007330"/>
<reference evidence="2" key="1">
    <citation type="submission" date="2020-05" db="UniProtKB">
        <authorList>
            <consortium name="EnsemblMetazoa"/>
        </authorList>
    </citation>
    <scope>IDENTIFICATION</scope>
    <source>
        <strain evidence="2">Aabys</strain>
    </source>
</reference>
<dbReference type="EnsemblMetazoa" id="MDOA013842-RA">
    <property type="protein sequence ID" value="MDOA013842-PA"/>
    <property type="gene ID" value="MDOA013842"/>
</dbReference>
<dbReference type="AlphaFoldDB" id="A0A1I8NCP0"/>
<gene>
    <name evidence="2" type="primary">101894454</name>
</gene>
<name>A0A1I8NCP0_MUSDO</name>
<feature type="domain" description="DUF7083" evidence="1">
    <location>
        <begin position="57"/>
        <end position="144"/>
    </location>
</feature>
<dbReference type="VEuPathDB" id="VectorBase:MDOA013842"/>
<dbReference type="InterPro" id="IPR055510">
    <property type="entry name" value="DUF7083"/>
</dbReference>
<evidence type="ECO:0000313" key="2">
    <source>
        <dbReference type="EnsemblMetazoa" id="MDOA013842-PA"/>
    </source>
</evidence>
<proteinExistence type="predicted"/>